<dbReference type="EMBL" id="BQNB010020807">
    <property type="protein sequence ID" value="GJT99845.1"/>
    <property type="molecule type" value="Genomic_DNA"/>
</dbReference>
<keyword evidence="3" id="KW-1185">Reference proteome</keyword>
<dbReference type="Proteomes" id="UP001151760">
    <property type="component" value="Unassembled WGS sequence"/>
</dbReference>
<proteinExistence type="predicted"/>
<gene>
    <name evidence="2" type="ORF">Tco_1110184</name>
</gene>
<evidence type="ECO:0000313" key="2">
    <source>
        <dbReference type="EMBL" id="GJT99845.1"/>
    </source>
</evidence>
<protein>
    <submittedName>
        <fullName evidence="2">Uncharacterized protein</fullName>
    </submittedName>
</protein>
<feature type="region of interest" description="Disordered" evidence="1">
    <location>
        <begin position="1"/>
        <end position="23"/>
    </location>
</feature>
<reference evidence="2" key="1">
    <citation type="journal article" date="2022" name="Int. J. Mol. Sci.">
        <title>Draft Genome of Tanacetum Coccineum: Genomic Comparison of Closely Related Tanacetum-Family Plants.</title>
        <authorList>
            <person name="Yamashiro T."/>
            <person name="Shiraishi A."/>
            <person name="Nakayama K."/>
            <person name="Satake H."/>
        </authorList>
    </citation>
    <scope>NUCLEOTIDE SEQUENCE</scope>
</reference>
<comment type="caution">
    <text evidence="2">The sequence shown here is derived from an EMBL/GenBank/DDBJ whole genome shotgun (WGS) entry which is preliminary data.</text>
</comment>
<reference evidence="2" key="2">
    <citation type="submission" date="2022-01" db="EMBL/GenBank/DDBJ databases">
        <authorList>
            <person name="Yamashiro T."/>
            <person name="Shiraishi A."/>
            <person name="Satake H."/>
            <person name="Nakayama K."/>
        </authorList>
    </citation>
    <scope>NUCLEOTIDE SEQUENCE</scope>
</reference>
<sequence>MIPRGRGRGGYPHKGGGRSEPNNILFQHGKNRLIASNIVESSSSAAIPSPYDPLYGEFMEFLKNKKGNTPSYAKVLAEYENEDSQEYYQFPYKV</sequence>
<evidence type="ECO:0000313" key="3">
    <source>
        <dbReference type="Proteomes" id="UP001151760"/>
    </source>
</evidence>
<name>A0ABQ5II35_9ASTR</name>
<evidence type="ECO:0000256" key="1">
    <source>
        <dbReference type="SAM" id="MobiDB-lite"/>
    </source>
</evidence>
<organism evidence="2 3">
    <name type="scientific">Tanacetum coccineum</name>
    <dbReference type="NCBI Taxonomy" id="301880"/>
    <lineage>
        <taxon>Eukaryota</taxon>
        <taxon>Viridiplantae</taxon>
        <taxon>Streptophyta</taxon>
        <taxon>Embryophyta</taxon>
        <taxon>Tracheophyta</taxon>
        <taxon>Spermatophyta</taxon>
        <taxon>Magnoliopsida</taxon>
        <taxon>eudicotyledons</taxon>
        <taxon>Gunneridae</taxon>
        <taxon>Pentapetalae</taxon>
        <taxon>asterids</taxon>
        <taxon>campanulids</taxon>
        <taxon>Asterales</taxon>
        <taxon>Asteraceae</taxon>
        <taxon>Asteroideae</taxon>
        <taxon>Anthemideae</taxon>
        <taxon>Anthemidinae</taxon>
        <taxon>Tanacetum</taxon>
    </lineage>
</organism>
<accession>A0ABQ5II35</accession>